<comment type="caution">
    <text evidence="2">The sequence shown here is derived from an EMBL/GenBank/DDBJ whole genome shotgun (WGS) entry which is preliminary data.</text>
</comment>
<gene>
    <name evidence="2" type="ORF">IM787_17490</name>
</gene>
<dbReference type="Proteomes" id="UP000806285">
    <property type="component" value="Unassembled WGS sequence"/>
</dbReference>
<keyword evidence="3" id="KW-1185">Reference proteome</keyword>
<reference evidence="2 3" key="1">
    <citation type="submission" date="2020-10" db="EMBL/GenBank/DDBJ databases">
        <title>Ramlibacter sp. HM2 16S ribosomal RNA gene Genome sequencing and assembly.</title>
        <authorList>
            <person name="Kang M."/>
        </authorList>
    </citation>
    <scope>NUCLEOTIDE SEQUENCE [LARGE SCALE GENOMIC DNA]</scope>
    <source>
        <strain evidence="2 3">HM2</strain>
    </source>
</reference>
<dbReference type="RefSeq" id="WP_193677993.1">
    <property type="nucleotide sequence ID" value="NZ_JADDIV010000005.1"/>
</dbReference>
<feature type="transmembrane region" description="Helical" evidence="1">
    <location>
        <begin position="20"/>
        <end position="39"/>
    </location>
</feature>
<name>A0ABR9S8R0_9BURK</name>
<evidence type="ECO:0000256" key="1">
    <source>
        <dbReference type="SAM" id="Phobius"/>
    </source>
</evidence>
<keyword evidence="1" id="KW-0472">Membrane</keyword>
<keyword evidence="1" id="KW-1133">Transmembrane helix</keyword>
<organism evidence="2 3">
    <name type="scientific">Ramlibacter pallidus</name>
    <dbReference type="NCBI Taxonomy" id="2780087"/>
    <lineage>
        <taxon>Bacteria</taxon>
        <taxon>Pseudomonadati</taxon>
        <taxon>Pseudomonadota</taxon>
        <taxon>Betaproteobacteria</taxon>
        <taxon>Burkholderiales</taxon>
        <taxon>Comamonadaceae</taxon>
        <taxon>Ramlibacter</taxon>
    </lineage>
</organism>
<keyword evidence="1" id="KW-0812">Transmembrane</keyword>
<proteinExistence type="predicted"/>
<protein>
    <submittedName>
        <fullName evidence="2">Uncharacterized protein</fullName>
    </submittedName>
</protein>
<dbReference type="EMBL" id="JADDIV010000005">
    <property type="protein sequence ID" value="MBE7369362.1"/>
    <property type="molecule type" value="Genomic_DNA"/>
</dbReference>
<evidence type="ECO:0000313" key="3">
    <source>
        <dbReference type="Proteomes" id="UP000806285"/>
    </source>
</evidence>
<evidence type="ECO:0000313" key="2">
    <source>
        <dbReference type="EMBL" id="MBE7369362.1"/>
    </source>
</evidence>
<accession>A0ABR9S8R0</accession>
<sequence length="107" mass="11674">MSILANVIDPQTQEPRSRMFWVLLGALVVAQLFAFWLLCSHQVRKAEARNNEVMVHQMALADCLQYIPGSTIASCSRRIAPDAQSMQAAAPSALAGAVPVSFTFSPR</sequence>